<reference evidence="3" key="1">
    <citation type="submission" date="2020-05" db="UniProtKB">
        <authorList>
            <consortium name="EnsemblMetazoa"/>
        </authorList>
    </citation>
    <scope>IDENTIFICATION</scope>
    <source>
        <strain evidence="3">FUMOZ</strain>
    </source>
</reference>
<feature type="compositionally biased region" description="Polar residues" evidence="1">
    <location>
        <begin position="1667"/>
        <end position="1687"/>
    </location>
</feature>
<feature type="compositionally biased region" description="Basic residues" evidence="1">
    <location>
        <begin position="1409"/>
        <end position="1419"/>
    </location>
</feature>
<feature type="compositionally biased region" description="Polar residues" evidence="1">
    <location>
        <begin position="1432"/>
        <end position="1465"/>
    </location>
</feature>
<feature type="signal peptide" evidence="2">
    <location>
        <begin position="1"/>
        <end position="24"/>
    </location>
</feature>
<feature type="compositionally biased region" description="Basic residues" evidence="1">
    <location>
        <begin position="695"/>
        <end position="709"/>
    </location>
</feature>
<feature type="compositionally biased region" description="Low complexity" evidence="1">
    <location>
        <begin position="943"/>
        <end position="970"/>
    </location>
</feature>
<dbReference type="VEuPathDB" id="VectorBase:AFUN009213"/>
<feature type="compositionally biased region" description="Low complexity" evidence="1">
    <location>
        <begin position="818"/>
        <end position="843"/>
    </location>
</feature>
<evidence type="ECO:0000256" key="2">
    <source>
        <dbReference type="SAM" id="SignalP"/>
    </source>
</evidence>
<feature type="region of interest" description="Disordered" evidence="1">
    <location>
        <begin position="197"/>
        <end position="220"/>
    </location>
</feature>
<name>A0A182RSG3_ANOFN</name>
<feature type="region of interest" description="Disordered" evidence="1">
    <location>
        <begin position="1407"/>
        <end position="1465"/>
    </location>
</feature>
<feature type="region of interest" description="Disordered" evidence="1">
    <location>
        <begin position="997"/>
        <end position="1037"/>
    </location>
</feature>
<feature type="compositionally biased region" description="Polar residues" evidence="1">
    <location>
        <begin position="785"/>
        <end position="797"/>
    </location>
</feature>
<feature type="compositionally biased region" description="Polar residues" evidence="1">
    <location>
        <begin position="1698"/>
        <end position="1707"/>
    </location>
</feature>
<dbReference type="VEuPathDB" id="VectorBase:AFUN2_011613"/>
<proteinExistence type="predicted"/>
<feature type="compositionally biased region" description="Polar residues" evidence="1">
    <location>
        <begin position="753"/>
        <end position="778"/>
    </location>
</feature>
<feature type="compositionally biased region" description="Polar residues" evidence="1">
    <location>
        <begin position="844"/>
        <end position="862"/>
    </location>
</feature>
<feature type="compositionally biased region" description="Low complexity" evidence="1">
    <location>
        <begin position="1133"/>
        <end position="1149"/>
    </location>
</feature>
<feature type="compositionally biased region" description="Basic residues" evidence="1">
    <location>
        <begin position="667"/>
        <end position="676"/>
    </location>
</feature>
<feature type="compositionally biased region" description="Basic and acidic residues" evidence="1">
    <location>
        <begin position="1500"/>
        <end position="1509"/>
    </location>
</feature>
<evidence type="ECO:0000313" key="3">
    <source>
        <dbReference type="EnsemblMetazoa" id="AFUN009213-PA"/>
    </source>
</evidence>
<feature type="region of interest" description="Disordered" evidence="1">
    <location>
        <begin position="1481"/>
        <end position="1520"/>
    </location>
</feature>
<feature type="region of interest" description="Disordered" evidence="1">
    <location>
        <begin position="654"/>
        <end position="740"/>
    </location>
</feature>
<keyword evidence="2" id="KW-0732">Signal</keyword>
<feature type="region of interest" description="Disordered" evidence="1">
    <location>
        <begin position="1666"/>
        <end position="1707"/>
    </location>
</feature>
<feature type="compositionally biased region" description="Low complexity" evidence="1">
    <location>
        <begin position="1348"/>
        <end position="1368"/>
    </location>
</feature>
<dbReference type="STRING" id="62324.A0A182RSG3"/>
<feature type="region of interest" description="Disordered" evidence="1">
    <location>
        <begin position="753"/>
        <end position="923"/>
    </location>
</feature>
<feature type="compositionally biased region" description="Low complexity" evidence="1">
    <location>
        <begin position="489"/>
        <end position="534"/>
    </location>
</feature>
<accession>A0A182RSG3</accession>
<feature type="region of interest" description="Disordered" evidence="1">
    <location>
        <begin position="1243"/>
        <end position="1269"/>
    </location>
</feature>
<feature type="compositionally biased region" description="Low complexity" evidence="1">
    <location>
        <begin position="677"/>
        <end position="691"/>
    </location>
</feature>
<feature type="region of interest" description="Disordered" evidence="1">
    <location>
        <begin position="942"/>
        <end position="970"/>
    </location>
</feature>
<dbReference type="EnsemblMetazoa" id="AFUN009213-RA">
    <property type="protein sequence ID" value="AFUN009213-PA"/>
    <property type="gene ID" value="AFUN009213"/>
</dbReference>
<feature type="compositionally biased region" description="Basic residues" evidence="1">
    <location>
        <begin position="1114"/>
        <end position="1125"/>
    </location>
</feature>
<feature type="chain" id="PRO_5021449932" evidence="2">
    <location>
        <begin position="25"/>
        <end position="1707"/>
    </location>
</feature>
<feature type="compositionally biased region" description="Low complexity" evidence="1">
    <location>
        <begin position="455"/>
        <end position="470"/>
    </location>
</feature>
<sequence>MDYNGRTMNICLILFMIFITGNHCQFFNNRDIILTPHHLKTYPGKVLYYRPREQVPSDEKPNTTGDSGSAVPWEEVLKETVFLALNDNKTSLQQQSSGSTEHAPLLANRLQKVIYNAPYIGVIDLSVPRFGDIVELAHGRLEQEGDDSYFLVQQQNGKLDEIRRNVTALWKVERIRHRDDLRGHRYELKFTIAPSKVQTNGEPHKPALEGEQEEQEAQTDNRTYIIRDEDYPKYFAPMIISPNAIPMHRKNDQMFDRTFFDMVQSQAHPQTHQFASYAPATRFYRPAVAPQPQQTITLGQYLMQSLLSGGEAPKYHHHHHHFVPGKVASPAYYGGLTAATSNRIKFPDSFTGSSHSVPKFYQHIHFQRPSIAPLAPTALPGSYLFHHTKDSHAPAPSNIHHDYTKLVDLRGAPTPTAHDTGDAKPTKANNVASQKPQTPTQSHVQLQSLKTSPKPQQFPTQQQQQQFHQQVATISTGLGQQQQNGSPAQNLLPQQFSPQQQQQLPQQPQQQPQQHVIYRQQVAPQQQQPQQQQQPILIHPHAHPQVAAGGPPGFFPPSHLIQSIPFYNPQGQMVVNHIPVMSNHHMIQMSPPQPIAIPVHVQLIPPMAPQGHLYGPQQPQQQPLHPHQQDGVQAIPMRIMQPIPNPVHLYSPVNPFLPPLQPQQQPFHHHHHHNQHHPIVTVTPKTTSSTTNYQHHQHHPHPAHGHHGGNHSLVTPTAGQQTLASPPSPNHPHHSHSSHSFNAIPTVFKFTSSNAIPHPQKTTIGGGPTSSLSPTAASQHHRHNTPNVQLSGPSISPTPAHRHRFSTPGTGGNGGGKSSPSPSSASIATASSPSPTSATRPSARYTSAVGQVSGPTVSSTAANHRYAPLPTVPASPAGLREKFTAPAFQPAASESKQTSRKLEPPTSNAKAGVADAVGSPSNAVSPKYESFGVENAVTPPAPAESLLSPSSTVSSLSHSPHSPTASPASRTTLAGGAFSYSNFIDATGAVSVTAKLTSEQTSSSPHHRTSSSTVPHSIVSSSAGSPSPTTPISITTQATYVPPPKSYIQQLGPTIGVKYPPAFKSMPSVTILPPQIETPISSTLKTYQYLNHHDTYDFIPSRVVELAHVKKMNGQKHAKRNKAQKGQKMAQKPNGPMTGPAGPAMGPAGNHHHHVTVTSNKPLRFYPGDGPEYATHRPEAQLSVQLPPPEKDYTMTYYGTPKHNQKVQRPKNFVTPLHSYQGSSTTPIPPLAVTVPSSAAPAVASSVSSPAPASASTTAPPQQATAQATQIRNVTVSTFRSATASSTAHYYKNRNEKSDDLTTMTITTMRPRMMLKTIYRQFPGSFVSTSTSTEKPVQKWVPKRPRTSSKSTSVEYSTSTLPSSSLPVSGEQAVASSERAIDVVTKTPVVVPVVTAVRSNLDQQMQRVRASRGRSRYTYRRIPSGNPPPIPTGQQQQAGNSMRTSRMRNSNFSTSTTTIKPIPGVTSSVFDSNRIDGRSFEQQERKAEDAVMTASAKNASNEKIKRDTSEAVDENDNSDREVAVAEQLVAKQAENKQDALEVTEPEKEFVMVKANISPPIATNQTNMVVFEASDTGTLDTSAKTSPADSGRSIGSTFDDLTMSIINHAKAIVNQTEKPADAAQEEDVRVTDGTVEPVLGGKSIESNEIAHKDVLEPETTVEVTTTVGSTNSPVTESTVSETLGTTTVEDGADGDEEVNQTTVAVDVA</sequence>
<feature type="region of interest" description="Disordered" evidence="1">
    <location>
        <begin position="1114"/>
        <end position="1189"/>
    </location>
</feature>
<protein>
    <submittedName>
        <fullName evidence="3">Uncharacterized protein</fullName>
    </submittedName>
</protein>
<organism evidence="3">
    <name type="scientific">Anopheles funestus</name>
    <name type="common">African malaria mosquito</name>
    <dbReference type="NCBI Taxonomy" id="62324"/>
    <lineage>
        <taxon>Eukaryota</taxon>
        <taxon>Metazoa</taxon>
        <taxon>Ecdysozoa</taxon>
        <taxon>Arthropoda</taxon>
        <taxon>Hexapoda</taxon>
        <taxon>Insecta</taxon>
        <taxon>Pterygota</taxon>
        <taxon>Neoptera</taxon>
        <taxon>Endopterygota</taxon>
        <taxon>Diptera</taxon>
        <taxon>Nematocera</taxon>
        <taxon>Culicoidea</taxon>
        <taxon>Culicidae</taxon>
        <taxon>Anophelinae</taxon>
        <taxon>Anopheles</taxon>
    </lineage>
</organism>
<feature type="compositionally biased region" description="Polar residues" evidence="1">
    <location>
        <begin position="712"/>
        <end position="724"/>
    </location>
</feature>
<feature type="compositionally biased region" description="Low complexity" evidence="1">
    <location>
        <begin position="1010"/>
        <end position="1036"/>
    </location>
</feature>
<feature type="compositionally biased region" description="Polar residues" evidence="1">
    <location>
        <begin position="471"/>
        <end position="488"/>
    </location>
</feature>
<feature type="compositionally biased region" description="Polar residues" evidence="1">
    <location>
        <begin position="427"/>
        <end position="454"/>
    </location>
</feature>
<feature type="region of interest" description="Disordered" evidence="1">
    <location>
        <begin position="1328"/>
        <end position="1368"/>
    </location>
</feature>
<feature type="region of interest" description="Disordered" evidence="1">
    <location>
        <begin position="410"/>
        <end position="534"/>
    </location>
</feature>
<evidence type="ECO:0000256" key="1">
    <source>
        <dbReference type="SAM" id="MobiDB-lite"/>
    </source>
</evidence>